<gene>
    <name evidence="1" type="ORF">LYPA_23C003452</name>
</gene>
<dbReference type="EMBL" id="CAAGRJ010014196">
    <property type="protein sequence ID" value="VFV30460.1"/>
    <property type="molecule type" value="Genomic_DNA"/>
</dbReference>
<evidence type="ECO:0000313" key="1">
    <source>
        <dbReference type="EMBL" id="VFV30460.1"/>
    </source>
</evidence>
<sequence length="65" mass="7246">KRTLGRQSLVSGKCTVRNENPSYLSLESVLVRQVTLPALKTSSEMKYQSFCTRRVTASLATLGQR</sequence>
<keyword evidence="2" id="KW-1185">Reference proteome</keyword>
<dbReference type="Proteomes" id="UP000386466">
    <property type="component" value="Unassembled WGS sequence"/>
</dbReference>
<evidence type="ECO:0000313" key="2">
    <source>
        <dbReference type="Proteomes" id="UP000386466"/>
    </source>
</evidence>
<proteinExistence type="predicted"/>
<name>A0A485NAX6_LYNPA</name>
<reference evidence="1 2" key="1">
    <citation type="submission" date="2019-01" db="EMBL/GenBank/DDBJ databases">
        <authorList>
            <person name="Alioto T."/>
            <person name="Alioto T."/>
        </authorList>
    </citation>
    <scope>NUCLEOTIDE SEQUENCE [LARGE SCALE GENOMIC DNA]</scope>
</reference>
<dbReference type="AlphaFoldDB" id="A0A485NAX6"/>
<organism evidence="1 2">
    <name type="scientific">Lynx pardinus</name>
    <name type="common">Iberian lynx</name>
    <name type="synonym">Felis pardina</name>
    <dbReference type="NCBI Taxonomy" id="191816"/>
    <lineage>
        <taxon>Eukaryota</taxon>
        <taxon>Metazoa</taxon>
        <taxon>Chordata</taxon>
        <taxon>Craniata</taxon>
        <taxon>Vertebrata</taxon>
        <taxon>Euteleostomi</taxon>
        <taxon>Mammalia</taxon>
        <taxon>Eutheria</taxon>
        <taxon>Laurasiatheria</taxon>
        <taxon>Carnivora</taxon>
        <taxon>Feliformia</taxon>
        <taxon>Felidae</taxon>
        <taxon>Felinae</taxon>
        <taxon>Lynx</taxon>
    </lineage>
</organism>
<feature type="non-terminal residue" evidence="1">
    <location>
        <position position="1"/>
    </location>
</feature>
<protein>
    <submittedName>
        <fullName evidence="1">Uncharacterized protein</fullName>
    </submittedName>
</protein>
<accession>A0A485NAX6</accession>